<accession>A0A9D2T7H5</accession>
<organism evidence="2 3">
    <name type="scientific">Candidatus Lachnoclostridium pullistercoris</name>
    <dbReference type="NCBI Taxonomy" id="2838632"/>
    <lineage>
        <taxon>Bacteria</taxon>
        <taxon>Bacillati</taxon>
        <taxon>Bacillota</taxon>
        <taxon>Clostridia</taxon>
        <taxon>Lachnospirales</taxon>
        <taxon>Lachnospiraceae</taxon>
    </lineage>
</organism>
<dbReference type="Pfam" id="PF12784">
    <property type="entry name" value="PDDEXK_2"/>
    <property type="match status" value="1"/>
</dbReference>
<comment type="caution">
    <text evidence="2">The sequence shown here is derived from an EMBL/GenBank/DDBJ whole genome shotgun (WGS) entry which is preliminary data.</text>
</comment>
<gene>
    <name evidence="2" type="ORF">IAA04_10775</name>
</gene>
<dbReference type="InterPro" id="IPR019191">
    <property type="entry name" value="Essential_protein_Yae1_N"/>
</dbReference>
<dbReference type="AlphaFoldDB" id="A0A9D2T7H5"/>
<name>A0A9D2T7H5_9FIRM</name>
<sequence length="274" mass="31619">MIELCLNTHVSGIAWKEGEKVIRNLPGNRGIRLDFQVLDLIHSIYDVEMQNRRFPDLPQRTRFYQSMTDTPLLKSGENSYSSLSPSYIIVICCFDLFGYGKYRYTFENTCHEVPGLSLGDGSRKIILNTRGTDPSAAEPQLIDFLHYIEHSTDQTISTIQDPRILKIHEKVKQIKKSEEMEAAYMREQELKMAIFQDGFQNGRRDGFKDGFQNGRQDGFQDGFQNGRQDGFKRRGRQIARKMLRDNMSLTLISKYTGLTEKEILKLKGKSKISQ</sequence>
<dbReference type="PANTHER" id="PTHR41317:SF1">
    <property type="entry name" value="PD-(D_E)XK NUCLEASE FAMILY TRANSPOSASE"/>
    <property type="match status" value="1"/>
</dbReference>
<evidence type="ECO:0000259" key="1">
    <source>
        <dbReference type="Pfam" id="PF09811"/>
    </source>
</evidence>
<reference evidence="2" key="2">
    <citation type="submission" date="2021-04" db="EMBL/GenBank/DDBJ databases">
        <authorList>
            <person name="Gilroy R."/>
        </authorList>
    </citation>
    <scope>NUCLEOTIDE SEQUENCE</scope>
    <source>
        <strain evidence="2">CHK183-5548</strain>
    </source>
</reference>
<evidence type="ECO:0000313" key="3">
    <source>
        <dbReference type="Proteomes" id="UP000823883"/>
    </source>
</evidence>
<dbReference type="InterPro" id="IPR010106">
    <property type="entry name" value="RpnA"/>
</dbReference>
<feature type="domain" description="Essential protein Yae1 N-terminal" evidence="1">
    <location>
        <begin position="198"/>
        <end position="231"/>
    </location>
</feature>
<evidence type="ECO:0000313" key="2">
    <source>
        <dbReference type="EMBL" id="HJC48524.1"/>
    </source>
</evidence>
<dbReference type="Proteomes" id="UP000823883">
    <property type="component" value="Unassembled WGS sequence"/>
</dbReference>
<dbReference type="PANTHER" id="PTHR41317">
    <property type="entry name" value="PD-(D_E)XK NUCLEASE FAMILY TRANSPOSASE"/>
    <property type="match status" value="1"/>
</dbReference>
<reference evidence="2" key="1">
    <citation type="journal article" date="2021" name="PeerJ">
        <title>Extensive microbial diversity within the chicken gut microbiome revealed by metagenomics and culture.</title>
        <authorList>
            <person name="Gilroy R."/>
            <person name="Ravi A."/>
            <person name="Getino M."/>
            <person name="Pursley I."/>
            <person name="Horton D.L."/>
            <person name="Alikhan N.F."/>
            <person name="Baker D."/>
            <person name="Gharbi K."/>
            <person name="Hall N."/>
            <person name="Watson M."/>
            <person name="Adriaenssens E.M."/>
            <person name="Foster-Nyarko E."/>
            <person name="Jarju S."/>
            <person name="Secka A."/>
            <person name="Antonio M."/>
            <person name="Oren A."/>
            <person name="Chaudhuri R.R."/>
            <person name="La Ragione R."/>
            <person name="Hildebrand F."/>
            <person name="Pallen M.J."/>
        </authorList>
    </citation>
    <scope>NUCLEOTIDE SEQUENCE</scope>
    <source>
        <strain evidence="2">CHK183-5548</strain>
    </source>
</reference>
<dbReference type="NCBIfam" id="TIGR01784">
    <property type="entry name" value="T_den_put_tspse"/>
    <property type="match status" value="1"/>
</dbReference>
<protein>
    <submittedName>
        <fullName evidence="2">Rpn family recombination-promoting nuclease/putative transposase</fullName>
    </submittedName>
</protein>
<proteinExistence type="predicted"/>
<dbReference type="Pfam" id="PF09811">
    <property type="entry name" value="Yae1_N"/>
    <property type="match status" value="1"/>
</dbReference>
<dbReference type="EMBL" id="DWWL01000070">
    <property type="protein sequence ID" value="HJC48524.1"/>
    <property type="molecule type" value="Genomic_DNA"/>
</dbReference>